<dbReference type="InterPro" id="IPR048674">
    <property type="entry name" value="COQ9_HTH"/>
</dbReference>
<dbReference type="InterPro" id="IPR012762">
    <property type="entry name" value="Ubiq_biosynth_COQ9"/>
</dbReference>
<dbReference type="Gene3D" id="1.10.357.10">
    <property type="entry name" value="Tetracycline Repressor, domain 2"/>
    <property type="match status" value="1"/>
</dbReference>
<reference evidence="12" key="1">
    <citation type="submission" date="2022-02" db="EMBL/GenBank/DDBJ databases">
        <authorList>
            <person name="Giguere J D."/>
        </authorList>
    </citation>
    <scope>NUCLEOTIDE SEQUENCE</scope>
    <source>
        <strain evidence="12">CCAP 1055/1</strain>
    </source>
</reference>
<accession>A0A8J9SHK0</accession>
<feature type="domain" description="Ubiquinone biosynthesis protein COQ9 HTH" evidence="11">
    <location>
        <begin position="39"/>
        <end position="64"/>
    </location>
</feature>
<keyword evidence="5" id="KW-0809">Transit peptide</keyword>
<evidence type="ECO:0000256" key="1">
    <source>
        <dbReference type="ARBA" id="ARBA00004173"/>
    </source>
</evidence>
<comment type="function">
    <text evidence="8">Membrane-associated protein that warps the membrane surface to access and bind aromatic isoprenes with high specificity, including ubiquinone (CoQ) isoprene intermediates and presents them directly to Coq7, therefore facilitating the Coq7-mediated hydroxylase step. Participates in the biosynthesis of coenzyme Q, also named ubiquinone, an essential lipid-soluble electron transporter for aerobic cellular respiration.</text>
</comment>
<comment type="similarity">
    <text evidence="3 8">Belongs to the COQ9 family.</text>
</comment>
<proteinExistence type="inferred from homology"/>
<dbReference type="Proteomes" id="UP000836788">
    <property type="component" value="Chromosome 9"/>
</dbReference>
<dbReference type="EMBL" id="OU594950">
    <property type="protein sequence ID" value="CAG9294061.1"/>
    <property type="molecule type" value="Genomic_DNA"/>
</dbReference>
<organism evidence="12">
    <name type="scientific">Phaeodactylum tricornutum</name>
    <name type="common">Diatom</name>
    <dbReference type="NCBI Taxonomy" id="2850"/>
    <lineage>
        <taxon>Eukaryota</taxon>
        <taxon>Sar</taxon>
        <taxon>Stramenopiles</taxon>
        <taxon>Ochrophyta</taxon>
        <taxon>Bacillariophyta</taxon>
        <taxon>Bacillariophyceae</taxon>
        <taxon>Bacillariophycidae</taxon>
        <taxon>Naviculales</taxon>
        <taxon>Phaeodactylaceae</taxon>
        <taxon>Phaeodactylum</taxon>
    </lineage>
</organism>
<dbReference type="Pfam" id="PF08511">
    <property type="entry name" value="COQ9"/>
    <property type="match status" value="1"/>
</dbReference>
<dbReference type="GO" id="GO:0006744">
    <property type="term" value="P:ubiquinone biosynthetic process"/>
    <property type="evidence" value="ECO:0007669"/>
    <property type="project" value="UniProtKB-UniRule"/>
</dbReference>
<evidence type="ECO:0000313" key="12">
    <source>
        <dbReference type="EMBL" id="CAG9294061.1"/>
    </source>
</evidence>
<evidence type="ECO:0000259" key="10">
    <source>
        <dbReference type="Pfam" id="PF08511"/>
    </source>
</evidence>
<evidence type="ECO:0000256" key="9">
    <source>
        <dbReference type="SAM" id="MobiDB-lite"/>
    </source>
</evidence>
<evidence type="ECO:0000256" key="6">
    <source>
        <dbReference type="ARBA" id="ARBA00023121"/>
    </source>
</evidence>
<keyword evidence="4 8" id="KW-0831">Ubiquinone biosynthesis</keyword>
<evidence type="ECO:0000256" key="7">
    <source>
        <dbReference type="ARBA" id="ARBA00023128"/>
    </source>
</evidence>
<keyword evidence="6 8" id="KW-0446">Lipid-binding</keyword>
<name>A0A8J9SHK0_PHATR</name>
<evidence type="ECO:0000256" key="3">
    <source>
        <dbReference type="ARBA" id="ARBA00010766"/>
    </source>
</evidence>
<feature type="region of interest" description="Disordered" evidence="9">
    <location>
        <begin position="1"/>
        <end position="35"/>
    </location>
</feature>
<evidence type="ECO:0000256" key="5">
    <source>
        <dbReference type="ARBA" id="ARBA00022946"/>
    </source>
</evidence>
<comment type="pathway">
    <text evidence="2 8">Cofactor biosynthesis; ubiquinone biosynthesis.</text>
</comment>
<gene>
    <name evidence="12" type="ORF">PTTT1_LOCUS53486</name>
</gene>
<dbReference type="GO" id="GO:0008289">
    <property type="term" value="F:lipid binding"/>
    <property type="evidence" value="ECO:0007669"/>
    <property type="project" value="UniProtKB-UniRule"/>
</dbReference>
<feature type="compositionally biased region" description="Low complexity" evidence="9">
    <location>
        <begin position="13"/>
        <end position="22"/>
    </location>
</feature>
<dbReference type="PANTHER" id="PTHR21427">
    <property type="entry name" value="UBIQUINONE BIOSYNTHESIS PROTEIN COQ9, MITOCHONDRIAL"/>
    <property type="match status" value="1"/>
</dbReference>
<sequence length="348" mass="37959">MRDIPVRRAMRHSSTSTSAETTDTSDGDNESSTFGMPMRHQILRASLAQVPAYGWTRDAVAAAAAEESCSVAVAGLVDPSELVQFWMDDCRQRLQRDLAVLAETEWKSFANPNNNNATKLRDRVATALQTRLAYTIPYLQSSRWHQAMALGARPDNVWKTRLQIEQLVETVADAVTVDHGEGDKLPAWSEPQKLGLGAVYVAAELHMLADTSNDYADTWAFVRDRVQEWEQLVGVASLWPTLPNTNELSYKNINENSNPFYVASAVASSVTSGVLSLLVPQTASSIRNGLQRHAANSYATSPAHLLWNVMVQISPAGGTGTKVDATNPRYYQATSKSSDSGAASGETK</sequence>
<dbReference type="InterPro" id="IPR013718">
    <property type="entry name" value="COQ9_C"/>
</dbReference>
<protein>
    <recommendedName>
        <fullName evidence="8">Ubiquinone biosynthesis protein</fullName>
    </recommendedName>
</protein>
<dbReference type="UniPathway" id="UPA00232"/>
<dbReference type="GO" id="GO:0005743">
    <property type="term" value="C:mitochondrial inner membrane"/>
    <property type="evidence" value="ECO:0007669"/>
    <property type="project" value="TreeGrafter"/>
</dbReference>
<keyword evidence="7 8" id="KW-0496">Mitochondrion</keyword>
<evidence type="ECO:0000256" key="4">
    <source>
        <dbReference type="ARBA" id="ARBA00022688"/>
    </source>
</evidence>
<dbReference type="NCBIfam" id="TIGR02396">
    <property type="entry name" value="diverge_rpsU"/>
    <property type="match status" value="1"/>
</dbReference>
<feature type="domain" description="COQ9 C-terminal" evidence="10">
    <location>
        <begin position="194"/>
        <end position="232"/>
    </location>
</feature>
<evidence type="ECO:0000256" key="2">
    <source>
        <dbReference type="ARBA" id="ARBA00004749"/>
    </source>
</evidence>
<dbReference type="Pfam" id="PF21392">
    <property type="entry name" value="COQ9_N"/>
    <property type="match status" value="1"/>
</dbReference>
<dbReference type="AlphaFoldDB" id="A0A8J9SHK0"/>
<evidence type="ECO:0000259" key="11">
    <source>
        <dbReference type="Pfam" id="PF21392"/>
    </source>
</evidence>
<evidence type="ECO:0000256" key="8">
    <source>
        <dbReference type="RuleBase" id="RU366063"/>
    </source>
</evidence>
<dbReference type="PANTHER" id="PTHR21427:SF19">
    <property type="entry name" value="UBIQUINONE BIOSYNTHESIS PROTEIN COQ9, MITOCHONDRIAL"/>
    <property type="match status" value="1"/>
</dbReference>
<comment type="subcellular location">
    <subcellularLocation>
        <location evidence="1 8">Mitochondrion</location>
    </subcellularLocation>
</comment>